<dbReference type="Pfam" id="PF20253">
    <property type="entry name" value="DUF6604"/>
    <property type="match status" value="1"/>
</dbReference>
<proteinExistence type="predicted"/>
<feature type="compositionally biased region" description="Basic and acidic residues" evidence="1">
    <location>
        <begin position="198"/>
        <end position="209"/>
    </location>
</feature>
<dbReference type="EMBL" id="JAULSW010000005">
    <property type="protein sequence ID" value="KAK3380823.1"/>
    <property type="molecule type" value="Genomic_DNA"/>
</dbReference>
<feature type="domain" description="DUF6604" evidence="2">
    <location>
        <begin position="17"/>
        <end position="269"/>
    </location>
</feature>
<reference evidence="3" key="1">
    <citation type="journal article" date="2023" name="Mol. Phylogenet. Evol.">
        <title>Genome-scale phylogeny and comparative genomics of the fungal order Sordariales.</title>
        <authorList>
            <person name="Hensen N."/>
            <person name="Bonometti L."/>
            <person name="Westerberg I."/>
            <person name="Brannstrom I.O."/>
            <person name="Guillou S."/>
            <person name="Cros-Aarteil S."/>
            <person name="Calhoun S."/>
            <person name="Haridas S."/>
            <person name="Kuo A."/>
            <person name="Mondo S."/>
            <person name="Pangilinan J."/>
            <person name="Riley R."/>
            <person name="LaButti K."/>
            <person name="Andreopoulos B."/>
            <person name="Lipzen A."/>
            <person name="Chen C."/>
            <person name="Yan M."/>
            <person name="Daum C."/>
            <person name="Ng V."/>
            <person name="Clum A."/>
            <person name="Steindorff A."/>
            <person name="Ohm R.A."/>
            <person name="Martin F."/>
            <person name="Silar P."/>
            <person name="Natvig D.O."/>
            <person name="Lalanne C."/>
            <person name="Gautier V."/>
            <person name="Ament-Velasquez S.L."/>
            <person name="Kruys A."/>
            <person name="Hutchinson M.I."/>
            <person name="Powell A.J."/>
            <person name="Barry K."/>
            <person name="Miller A.N."/>
            <person name="Grigoriev I.V."/>
            <person name="Debuchy R."/>
            <person name="Gladieux P."/>
            <person name="Hiltunen Thoren M."/>
            <person name="Johannesson H."/>
        </authorList>
    </citation>
    <scope>NUCLEOTIDE SEQUENCE</scope>
    <source>
        <strain evidence="3">CBS 232.78</strain>
    </source>
</reference>
<comment type="caution">
    <text evidence="3">The sequence shown here is derived from an EMBL/GenBank/DDBJ whole genome shotgun (WGS) entry which is preliminary data.</text>
</comment>
<evidence type="ECO:0000256" key="1">
    <source>
        <dbReference type="SAM" id="MobiDB-lite"/>
    </source>
</evidence>
<dbReference type="Proteomes" id="UP001285441">
    <property type="component" value="Unassembled WGS sequence"/>
</dbReference>
<dbReference type="PANTHER" id="PTHR38795:SF1">
    <property type="entry name" value="DUF6604 DOMAIN-CONTAINING PROTEIN"/>
    <property type="match status" value="1"/>
</dbReference>
<name>A0AAE0NFX8_9PEZI</name>
<evidence type="ECO:0000259" key="2">
    <source>
        <dbReference type="Pfam" id="PF20253"/>
    </source>
</evidence>
<feature type="region of interest" description="Disordered" evidence="1">
    <location>
        <begin position="159"/>
        <end position="213"/>
    </location>
</feature>
<dbReference type="AlphaFoldDB" id="A0AAE0NFX8"/>
<protein>
    <recommendedName>
        <fullName evidence="2">DUF6604 domain-containing protein</fullName>
    </recommendedName>
</protein>
<organism evidence="3 4">
    <name type="scientific">Podospora didyma</name>
    <dbReference type="NCBI Taxonomy" id="330526"/>
    <lineage>
        <taxon>Eukaryota</taxon>
        <taxon>Fungi</taxon>
        <taxon>Dikarya</taxon>
        <taxon>Ascomycota</taxon>
        <taxon>Pezizomycotina</taxon>
        <taxon>Sordariomycetes</taxon>
        <taxon>Sordariomycetidae</taxon>
        <taxon>Sordariales</taxon>
        <taxon>Podosporaceae</taxon>
        <taxon>Podospora</taxon>
    </lineage>
</organism>
<evidence type="ECO:0000313" key="3">
    <source>
        <dbReference type="EMBL" id="KAK3380823.1"/>
    </source>
</evidence>
<reference evidence="3" key="2">
    <citation type="submission" date="2023-06" db="EMBL/GenBank/DDBJ databases">
        <authorList>
            <consortium name="Lawrence Berkeley National Laboratory"/>
            <person name="Haridas S."/>
            <person name="Hensen N."/>
            <person name="Bonometti L."/>
            <person name="Westerberg I."/>
            <person name="Brannstrom I.O."/>
            <person name="Guillou S."/>
            <person name="Cros-Aarteil S."/>
            <person name="Calhoun S."/>
            <person name="Kuo A."/>
            <person name="Mondo S."/>
            <person name="Pangilinan J."/>
            <person name="Riley R."/>
            <person name="LaButti K."/>
            <person name="Andreopoulos B."/>
            <person name="Lipzen A."/>
            <person name="Chen C."/>
            <person name="Yanf M."/>
            <person name="Daum C."/>
            <person name="Ng V."/>
            <person name="Clum A."/>
            <person name="Steindorff A."/>
            <person name="Ohm R."/>
            <person name="Martin F."/>
            <person name="Silar P."/>
            <person name="Natvig D."/>
            <person name="Lalanne C."/>
            <person name="Gautier V."/>
            <person name="Ament-velasquez S.L."/>
            <person name="Kruys A."/>
            <person name="Hutchinson M.I."/>
            <person name="Powell A.J."/>
            <person name="Barry K."/>
            <person name="Miller A.N."/>
            <person name="Grigoriev I.V."/>
            <person name="Debuchy R."/>
            <person name="Gladieux P."/>
            <person name="Thoren M.H."/>
            <person name="Johannesson H."/>
        </authorList>
    </citation>
    <scope>NUCLEOTIDE SEQUENCE</scope>
    <source>
        <strain evidence="3">CBS 232.78</strain>
    </source>
</reference>
<dbReference type="InterPro" id="IPR046539">
    <property type="entry name" value="DUF6604"/>
</dbReference>
<gene>
    <name evidence="3" type="ORF">B0H63DRAFT_523566</name>
</gene>
<keyword evidence="4" id="KW-1185">Reference proteome</keyword>
<sequence>MSSSTASMKVGSLVQTYKQDSSNLLCWVILSSNQIIKSFPITLGPGDPKKPIETGKIPVLELKARSQLMAEHARTKNEPSALRARTAVHDVFQGFAANHPDADIERSNAAYKAFIDVLSECFTVMGGREWEEWEELESSSAAGKTSAGEDDVSDWRELANKTGSSSKASGSTSNKGKDKRPQKQPEGAAKKNSGRKKQAPERYRLVSEKPDEEDPSSAEYLMAVYELVCVWIDVRSCVQQLWSDAAYKGLNTAVAGCVSNVGIDMVINAITLRNPDNAQELYGRNRLAKTTFQDLVVFVKDYIRGGGRGIATKRIMKEISGWDPKFTQQSDSCGEDPVAPGIHQHLAVRPDQPVPFRENEFAGVIGSLVEQKTIDLAPARILPNHVFQLQCIVDSWTIARGGMPGSLDAVDGNPNGLWDFSSFLCGVGLAEALDVHFRMITNLWEWMPEPNLAILGGKLFFYAKDGTPPTTRFYEAITSVHGMMEATQRENEQPDSGAREPPVQRCRVAKWNAEVILSTGVLPTASYSGAGWALNPSPRIILEMMRDDLLNDIRGPTDNPCTILRMKWQLPVLALASLATALPVADTSADTSTNEAAEALQVLKTRVTGSDIYNEWVCIQYNGGDGLASLKAIHTRFNRVWDRTKLTLSAAQCAAAVCGGYYFTVCNFSGENRAETSNKRNIAAARGPQDDWDCITTDYFNQYVRYYYGKRSFSNFFAEMTTRYS</sequence>
<dbReference type="PANTHER" id="PTHR38795">
    <property type="entry name" value="DUF6604 DOMAIN-CONTAINING PROTEIN"/>
    <property type="match status" value="1"/>
</dbReference>
<accession>A0AAE0NFX8</accession>
<evidence type="ECO:0000313" key="4">
    <source>
        <dbReference type="Proteomes" id="UP001285441"/>
    </source>
</evidence>
<feature type="compositionally biased region" description="Low complexity" evidence="1">
    <location>
        <begin position="160"/>
        <end position="174"/>
    </location>
</feature>